<evidence type="ECO:0000256" key="1">
    <source>
        <dbReference type="SAM" id="MobiDB-lite"/>
    </source>
</evidence>
<feature type="region of interest" description="Disordered" evidence="1">
    <location>
        <begin position="81"/>
        <end position="102"/>
    </location>
</feature>
<feature type="compositionally biased region" description="Basic residues" evidence="1">
    <location>
        <begin position="1"/>
        <end position="24"/>
    </location>
</feature>
<feature type="region of interest" description="Disordered" evidence="1">
    <location>
        <begin position="1"/>
        <end position="25"/>
    </location>
</feature>
<dbReference type="EMBL" id="LAZR01067411">
    <property type="protein sequence ID" value="KKK51635.1"/>
    <property type="molecule type" value="Genomic_DNA"/>
</dbReference>
<organism evidence="2">
    <name type="scientific">marine sediment metagenome</name>
    <dbReference type="NCBI Taxonomy" id="412755"/>
    <lineage>
        <taxon>unclassified sequences</taxon>
        <taxon>metagenomes</taxon>
        <taxon>ecological metagenomes</taxon>
    </lineage>
</organism>
<protein>
    <submittedName>
        <fullName evidence="2">Uncharacterized protein</fullName>
    </submittedName>
</protein>
<evidence type="ECO:0000313" key="2">
    <source>
        <dbReference type="EMBL" id="KKK51635.1"/>
    </source>
</evidence>
<gene>
    <name evidence="2" type="ORF">LCGC14_3112970</name>
</gene>
<dbReference type="AlphaFoldDB" id="A0A0F8WTJ0"/>
<name>A0A0F8WTJ0_9ZZZZ</name>
<sequence>MPMKKKKRKKPKSVPPQGKKKKQRFIQPIKKGMELFRSHFGNGQKQIMHVGKSKIDEFGRPHYLGHDKSIVSKELHARARVQRKAAESNVVKQTTDKTEGRD</sequence>
<proteinExistence type="predicted"/>
<accession>A0A0F8WTJ0</accession>
<reference evidence="2" key="1">
    <citation type="journal article" date="2015" name="Nature">
        <title>Complex archaea that bridge the gap between prokaryotes and eukaryotes.</title>
        <authorList>
            <person name="Spang A."/>
            <person name="Saw J.H."/>
            <person name="Jorgensen S.L."/>
            <person name="Zaremba-Niedzwiedzka K."/>
            <person name="Martijn J."/>
            <person name="Lind A.E."/>
            <person name="van Eijk R."/>
            <person name="Schleper C."/>
            <person name="Guy L."/>
            <person name="Ettema T.J."/>
        </authorList>
    </citation>
    <scope>NUCLEOTIDE SEQUENCE</scope>
</reference>
<comment type="caution">
    <text evidence="2">The sequence shown here is derived from an EMBL/GenBank/DDBJ whole genome shotgun (WGS) entry which is preliminary data.</text>
</comment>